<feature type="region of interest" description="Disordered" evidence="2">
    <location>
        <begin position="153"/>
        <end position="257"/>
    </location>
</feature>
<sequence length="1724" mass="186031">MTFTLFSPSVRRPLRYAVARRPRPHAQASPDDHFFPFYRLSSSPLSFSSASRFYATTPKSARAAQPGRAGGTTGERRPHPPSSKQRPRRRDEEQASEFRFIERFKRADFDHAAWRQEAERKAQSDGWHVVATRVQTPAAFEFDRQVLLPEFSSTTKKRPCAASGAQAGGHPGETEGGCVVEDIPEARGRQLPRQRRESLEDLEPREGGRVSGQKKQGNDGETDTGAPSRGGRDASRHDEGDLGDRERDGTSPSPSREDAVHALIAESALNLKDMPPPPVTYFDHLTEFAGETDKARSSSSFSSTVSFPYLPGPPPPSRFFTKGKEDWRYQWRREDDEDLWRSPDSSLRQAATGNRGNAASSFESFADSGRGIEGPRGLERKQLSVFVPSLQMWKPIAVLNSHQLLFALQQPQVSLHPRGLQDTPAARSHSLDAASSAFEMGRGYPVPYWRQLLSRLQRIAFSFDGPSLLAVVAALTRHLLEVKRESESTQALLRGRVLFRAERRAKAAESRRQSARSRSWFPSAPLASVEPASSEDAPSCTETVASERGLQWVGRTESCLPRGDEEKSEAELQKLGARAEELNSILLALTQQAVWKQLSDDTLPHLPFLSLPALASLAETFALLSPNLSPFVFAHPLPFKWRHLSLLSSLASILWLSGLFSASFSLRLSSSLNVVIMQAIEQVHGLGQPHLHSPSLDSASSFPVSHGAHSQTSAGAQTPGSPPPATVRALFRLLDACAEAIHVSCALATLRSSNPTPDFSPGHLPNFLSAAFAHERFETRSKAGSFEAAGVVGALSHQLFETVAGQADLSSQLLRLPLEDRVRLVVHGSLYWQEDAVKPATRQFLRGAISSLFSEQGFPRPSSVSSSAASPAAPSPSSSVVQLFALLGSALVPSLRSPFPPLGRLDGVLQSEEVFHSSSVLAASLPVSPSPSPRPLLAAIGTRGSDKLLEPLSVLSASSAAAEPSPLLLSFFGVFSGRRQSRGASLFPRGSTDTFFAPSQFACLLEGLAASLLLRPSSQVLSELSAGPCRSSSAAPYTSLSRHSVHLPARPHEPAASGDFSEDAHGADSDYAYLDGPSADASPLSSAFPLASAATERISLPLTAVLSLQRCLGGEVETAFRLLKDLECTYNSEPRSAERGDSGSVAAATSAAALPSPRPEDAVCGGDDPLFVVPRLLSLCAWSISQQLGPVSFPQLVQVLHSHTAALRFAAVFQLDVSDKRFEVQAEGAGPSTRTPLSASPESSASAPPLLATSDAPPDSETDASAALFSRRSRAWRREIGACLAVQLRATGSVLRRLSETLALALSPAHADDLDVGQDETAPRGTLGGRTPGRCSAVTFDEKNVFEEDALHALLQNGLGSILFSITTAAAVRDSLPQVHAETAEMSPAEEDQLSREAEAAAKEFEEEAFRCMRSIRKLLEGETPAGPPRGSTDLSDAVRRLTVEQQVSWLSTLLTLLDLRLRRHGREPRKHDSGVRRQMRDPEARSQPADVLDESARVFLVLARNLQRRARLFSAAEVFQDESEEAALSVVEASSVFAHFVARLFPAHASAPPRSVSPAPEPDSQATEVCLAAGADVSWLAEALQLAVDDVRNGLVHASPSELARVAAASQTLEEAQAQLRTHARRLRCSPLRLGSNRETGEKVEELREQVEEFREAVESVSTPRSRTEGTGVNCNTNGLSEQSEVPWEEVLAGLSGLTVQGLSDYPAAVSVHISQMFLFRGD</sequence>
<feature type="region of interest" description="Disordered" evidence="2">
    <location>
        <begin position="1226"/>
        <end position="1265"/>
    </location>
</feature>
<proteinExistence type="predicted"/>
<feature type="compositionally biased region" description="Basic and acidic residues" evidence="2">
    <location>
        <begin position="1470"/>
        <end position="1485"/>
    </location>
</feature>
<feature type="region of interest" description="Disordered" evidence="2">
    <location>
        <begin position="1468"/>
        <end position="1489"/>
    </location>
</feature>
<dbReference type="InParanoid" id="F0VRC0"/>
<keyword evidence="4" id="KW-1185">Reference proteome</keyword>
<name>F0VRC0_NEOCL</name>
<dbReference type="RefSeq" id="XP_003886293.1">
    <property type="nucleotide sequence ID" value="XM_003886244.1"/>
</dbReference>
<feature type="coiled-coil region" evidence="1">
    <location>
        <begin position="1607"/>
        <end position="1658"/>
    </location>
</feature>
<dbReference type="EMBL" id="FR823393">
    <property type="protein sequence ID" value="CBZ56268.1"/>
    <property type="molecule type" value="Genomic_DNA"/>
</dbReference>
<evidence type="ECO:0000313" key="3">
    <source>
        <dbReference type="EMBL" id="CBZ56268.1"/>
    </source>
</evidence>
<keyword evidence="1" id="KW-0175">Coiled coil</keyword>
<feature type="compositionally biased region" description="Gly residues" evidence="2">
    <location>
        <begin position="166"/>
        <end position="175"/>
    </location>
</feature>
<feature type="region of interest" description="Disordered" evidence="2">
    <location>
        <begin position="56"/>
        <end position="97"/>
    </location>
</feature>
<feature type="region of interest" description="Disordered" evidence="2">
    <location>
        <begin position="697"/>
        <end position="723"/>
    </location>
</feature>
<dbReference type="GeneID" id="13445491"/>
<feature type="compositionally biased region" description="Polar residues" evidence="2">
    <location>
        <begin position="343"/>
        <end position="362"/>
    </location>
</feature>
<feature type="coiled-coil region" evidence="1">
    <location>
        <begin position="565"/>
        <end position="592"/>
    </location>
</feature>
<feature type="compositionally biased region" description="Basic and acidic residues" evidence="2">
    <location>
        <begin position="184"/>
        <end position="208"/>
    </location>
</feature>
<feature type="compositionally biased region" description="Low complexity" evidence="2">
    <location>
        <begin position="1236"/>
        <end position="1257"/>
    </location>
</feature>
<protein>
    <submittedName>
        <fullName evidence="3">Uncharacterized protein</fullName>
    </submittedName>
</protein>
<gene>
    <name evidence="3" type="ORF">NCLIV_066930</name>
</gene>
<evidence type="ECO:0000256" key="2">
    <source>
        <dbReference type="SAM" id="MobiDB-lite"/>
    </source>
</evidence>
<dbReference type="eggNOG" id="ENOG502QYIF">
    <property type="taxonomic scope" value="Eukaryota"/>
</dbReference>
<dbReference type="OMA" id="RCMRSIR"/>
<reference evidence="4" key="1">
    <citation type="journal article" date="2012" name="PLoS Pathog.">
        <title>Comparative genomics of the apicomplexan parasites Toxoplasma gondii and Neospora caninum: Coccidia differing in host range and transmission strategy.</title>
        <authorList>
            <person name="Reid A.J."/>
            <person name="Vermont S.J."/>
            <person name="Cotton J.A."/>
            <person name="Harris D."/>
            <person name="Hill-Cawthorne G.A."/>
            <person name="Konen-Waisman S."/>
            <person name="Latham S.M."/>
            <person name="Mourier T."/>
            <person name="Norton R."/>
            <person name="Quail M.A."/>
            <person name="Sanders M."/>
            <person name="Shanmugam D."/>
            <person name="Sohal A."/>
            <person name="Wasmuth J.D."/>
            <person name="Brunk B."/>
            <person name="Grigg M.E."/>
            <person name="Howard J.C."/>
            <person name="Parkinson J."/>
            <person name="Roos D.S."/>
            <person name="Trees A.J."/>
            <person name="Berriman M."/>
            <person name="Pain A."/>
            <person name="Wastling J.M."/>
        </authorList>
    </citation>
    <scope>NUCLEOTIDE SEQUENCE [LARGE SCALE GENOMIC DNA]</scope>
    <source>
        <strain evidence="4">Liverpool</strain>
    </source>
</reference>
<dbReference type="OrthoDB" id="331943at2759"/>
<organism evidence="3 4">
    <name type="scientific">Neospora caninum (strain Liverpool)</name>
    <dbReference type="NCBI Taxonomy" id="572307"/>
    <lineage>
        <taxon>Eukaryota</taxon>
        <taxon>Sar</taxon>
        <taxon>Alveolata</taxon>
        <taxon>Apicomplexa</taxon>
        <taxon>Conoidasida</taxon>
        <taxon>Coccidia</taxon>
        <taxon>Eucoccidiorida</taxon>
        <taxon>Eimeriorina</taxon>
        <taxon>Sarcocystidae</taxon>
        <taxon>Neospora</taxon>
    </lineage>
</organism>
<feature type="compositionally biased region" description="Basic and acidic residues" evidence="2">
    <location>
        <begin position="230"/>
        <end position="257"/>
    </location>
</feature>
<evidence type="ECO:0000313" key="4">
    <source>
        <dbReference type="Proteomes" id="UP000007494"/>
    </source>
</evidence>
<accession>F0VRC0</accession>
<evidence type="ECO:0000256" key="1">
    <source>
        <dbReference type="SAM" id="Coils"/>
    </source>
</evidence>
<feature type="region of interest" description="Disordered" evidence="2">
    <location>
        <begin position="338"/>
        <end position="362"/>
    </location>
</feature>
<dbReference type="Proteomes" id="UP000007494">
    <property type="component" value="Chromosome XII"/>
</dbReference>
<dbReference type="VEuPathDB" id="ToxoDB:NCLIV_066930"/>
<feature type="compositionally biased region" description="Polar residues" evidence="2">
    <location>
        <begin position="697"/>
        <end position="719"/>
    </location>
</feature>
<feature type="region of interest" description="Disordered" evidence="2">
    <location>
        <begin position="1133"/>
        <end position="1160"/>
    </location>
</feature>